<evidence type="ECO:0000313" key="4">
    <source>
        <dbReference type="Proteomes" id="UP001200034"/>
    </source>
</evidence>
<keyword evidence="2" id="KW-0732">Signal</keyword>
<feature type="compositionally biased region" description="Basic residues" evidence="1">
    <location>
        <begin position="16"/>
        <end position="25"/>
    </location>
</feature>
<feature type="chain" id="PRO_5042050279" evidence="2">
    <location>
        <begin position="48"/>
        <end position="590"/>
    </location>
</feature>
<feature type="compositionally biased region" description="Polar residues" evidence="1">
    <location>
        <begin position="190"/>
        <end position="201"/>
    </location>
</feature>
<evidence type="ECO:0000256" key="1">
    <source>
        <dbReference type="SAM" id="MobiDB-lite"/>
    </source>
</evidence>
<accession>A0AAD4PIP4</accession>
<proteinExistence type="predicted"/>
<keyword evidence="4" id="KW-1185">Reference proteome</keyword>
<evidence type="ECO:0000313" key="3">
    <source>
        <dbReference type="EMBL" id="KAH8359998.1"/>
    </source>
</evidence>
<gene>
    <name evidence="3" type="ORF">KR093_009977</name>
</gene>
<comment type="caution">
    <text evidence="3">The sequence shown here is derived from an EMBL/GenBank/DDBJ whole genome shotgun (WGS) entry which is preliminary data.</text>
</comment>
<feature type="region of interest" description="Disordered" evidence="1">
    <location>
        <begin position="1"/>
        <end position="25"/>
    </location>
</feature>
<dbReference type="AlphaFoldDB" id="A0AAD4PIP4"/>
<feature type="signal peptide" evidence="2">
    <location>
        <begin position="1"/>
        <end position="47"/>
    </location>
</feature>
<organism evidence="3 4">
    <name type="scientific">Drosophila rubida</name>
    <dbReference type="NCBI Taxonomy" id="30044"/>
    <lineage>
        <taxon>Eukaryota</taxon>
        <taxon>Metazoa</taxon>
        <taxon>Ecdysozoa</taxon>
        <taxon>Arthropoda</taxon>
        <taxon>Hexapoda</taxon>
        <taxon>Insecta</taxon>
        <taxon>Pterygota</taxon>
        <taxon>Neoptera</taxon>
        <taxon>Endopterygota</taxon>
        <taxon>Diptera</taxon>
        <taxon>Brachycera</taxon>
        <taxon>Muscomorpha</taxon>
        <taxon>Ephydroidea</taxon>
        <taxon>Drosophilidae</taxon>
        <taxon>Drosophila</taxon>
    </lineage>
</organism>
<feature type="region of interest" description="Disordered" evidence="1">
    <location>
        <begin position="149"/>
        <end position="201"/>
    </location>
</feature>
<protein>
    <submittedName>
        <fullName evidence="3">Uncharacterized protein</fullName>
    </submittedName>
</protein>
<evidence type="ECO:0000256" key="2">
    <source>
        <dbReference type="SAM" id="SignalP"/>
    </source>
</evidence>
<reference evidence="3" key="1">
    <citation type="journal article" date="2021" name="Mol. Ecol. Resour.">
        <title>Phylogenomic analyses of the genus Drosophila reveals genomic signals of climate adaptation.</title>
        <authorList>
            <person name="Li F."/>
            <person name="Rane R.V."/>
            <person name="Luria V."/>
            <person name="Xiong Z."/>
            <person name="Chen J."/>
            <person name="Li Z."/>
            <person name="Catullo R.A."/>
            <person name="Griffin P.C."/>
            <person name="Schiffer M."/>
            <person name="Pearce S."/>
            <person name="Lee S.F."/>
            <person name="McElroy K."/>
            <person name="Stocker A."/>
            <person name="Shirriffs J."/>
            <person name="Cockerell F."/>
            <person name="Coppin C."/>
            <person name="Sgro C.M."/>
            <person name="Karger A."/>
            <person name="Cain J.W."/>
            <person name="Weber J.A."/>
            <person name="Santpere G."/>
            <person name="Kirschner M.W."/>
            <person name="Hoffmann A.A."/>
            <person name="Oakeshott J.G."/>
            <person name="Zhang G."/>
        </authorList>
    </citation>
    <scope>NUCLEOTIDE SEQUENCE</scope>
    <source>
        <strain evidence="3">BGI-SZ-2011g</strain>
    </source>
</reference>
<dbReference type="EMBL" id="JAJJHW010003409">
    <property type="protein sequence ID" value="KAH8359998.1"/>
    <property type="molecule type" value="Genomic_DNA"/>
</dbReference>
<feature type="compositionally biased region" description="Basic and acidic residues" evidence="1">
    <location>
        <begin position="1"/>
        <end position="14"/>
    </location>
</feature>
<sequence>MLSKANKREGDGNGRRQPKLKTNTHRKRRCSPLLCSLLLLLCQLGHATLTTTRTTTTTTATAEVATTNSTRIRATSGTAFSQPLTTMTGQARTDDNTFLPILPIDISPEFISRNVFTKSGQYRVFQPVESESDLRLAVAMKRKDYTQRAEHIEVSKTSARPTKRAQPATHTVATSTAKPVKRSTQKPAGPQQQSNNGTSTELRNELQGLEDLLMEYVEQFFTQGKYEPMPGLVLALQKNHTKPVTEKSQRVERSVLEDANVELNIPRAMQSARLLFFSGLKKIMWPLYMGLQVLKSLLFALFLPTIIGSVSRLIGKGITSGSSSSIPLFVRPMDPPQELDFRDNSLNFDDDNKFSLADDSKTNAGYEYNAEASQQQPQFTPFNTNSLSQQTLSRYGGQQQMQDTYASAIQSLGAASFKNSQSLSGGSSSLGMAAPGMAKKPPSPANMNTFQSFQKVPNSSLLLSNYDPFYSPLLSRLDSVFAQLKLNSENETCREKLICLMYANPAKYAPYSNLVSAQLSRELNELRKPTSDNPDILRFFKYMRAAKDGQDGVDCEQSFVKCKEFKDFENPAMLSTYNDINKLVQARKLA</sequence>
<name>A0AAD4PIP4_9MUSC</name>
<feature type="compositionally biased region" description="Polar residues" evidence="1">
    <location>
        <begin position="168"/>
        <end position="177"/>
    </location>
</feature>
<dbReference type="Proteomes" id="UP001200034">
    <property type="component" value="Unassembled WGS sequence"/>
</dbReference>